<gene>
    <name evidence="3" type="ORF">WJX81_000160</name>
</gene>
<evidence type="ECO:0000313" key="3">
    <source>
        <dbReference type="EMBL" id="KAK9838249.1"/>
    </source>
</evidence>
<dbReference type="GO" id="GO:0097602">
    <property type="term" value="F:cullin family protein binding"/>
    <property type="evidence" value="ECO:0007669"/>
    <property type="project" value="TreeGrafter"/>
</dbReference>
<organism evidence="3 4">
    <name type="scientific">Elliptochloris bilobata</name>
    <dbReference type="NCBI Taxonomy" id="381761"/>
    <lineage>
        <taxon>Eukaryota</taxon>
        <taxon>Viridiplantae</taxon>
        <taxon>Chlorophyta</taxon>
        <taxon>core chlorophytes</taxon>
        <taxon>Trebouxiophyceae</taxon>
        <taxon>Trebouxiophyceae incertae sedis</taxon>
        <taxon>Elliptochloris clade</taxon>
        <taxon>Elliptochloris</taxon>
    </lineage>
</organism>
<dbReference type="InterPro" id="IPR014764">
    <property type="entry name" value="DCN-prot"/>
</dbReference>
<proteinExistence type="predicted"/>
<accession>A0AAW1RWY4</accession>
<evidence type="ECO:0000256" key="1">
    <source>
        <dbReference type="RuleBase" id="RU410713"/>
    </source>
</evidence>
<name>A0AAW1RWY4_9CHLO</name>
<keyword evidence="4" id="KW-1185">Reference proteome</keyword>
<dbReference type="Pfam" id="PF03556">
    <property type="entry name" value="Cullin_binding"/>
    <property type="match status" value="1"/>
</dbReference>
<dbReference type="PROSITE" id="PS51229">
    <property type="entry name" value="DCUN1"/>
    <property type="match status" value="1"/>
</dbReference>
<dbReference type="PANTHER" id="PTHR12281:SF12">
    <property type="entry name" value="DEFECTIVE IN CULLIN NEDDYLATION PROTEIN"/>
    <property type="match status" value="1"/>
</dbReference>
<dbReference type="AlphaFoldDB" id="A0AAW1RWY4"/>
<comment type="function">
    <text evidence="1">Neddylation of cullins play an essential role in the regulation of SCF-type complexes activity.</text>
</comment>
<dbReference type="GO" id="GO:0031624">
    <property type="term" value="F:ubiquitin conjugating enzyme binding"/>
    <property type="evidence" value="ECO:0007669"/>
    <property type="project" value="TreeGrafter"/>
</dbReference>
<dbReference type="EMBL" id="JALJOU010000019">
    <property type="protein sequence ID" value="KAK9838249.1"/>
    <property type="molecule type" value="Genomic_DNA"/>
</dbReference>
<dbReference type="GO" id="GO:0000151">
    <property type="term" value="C:ubiquitin ligase complex"/>
    <property type="evidence" value="ECO:0007669"/>
    <property type="project" value="TreeGrafter"/>
</dbReference>
<feature type="domain" description="DCUN1" evidence="2">
    <location>
        <begin position="9"/>
        <end position="198"/>
    </location>
</feature>
<dbReference type="GO" id="GO:0032182">
    <property type="term" value="F:ubiquitin-like protein binding"/>
    <property type="evidence" value="ECO:0007669"/>
    <property type="project" value="TreeGrafter"/>
</dbReference>
<protein>
    <recommendedName>
        <fullName evidence="1">Defective in cullin neddylation protein</fullName>
    </recommendedName>
</protein>
<sequence>MKKARSAAKEAEKISTFFNIYRDTDSDSIGPEGVERLCADLGLDPADRRVLLLAWKMGAQRMGYFSRGEFESGARALKAADAKSLRRAALGLEDEVAAPAALLAFATFAFKFCLTEPRQKVVDRETAAQMLHIALPRTEPHLEPFTRFLLEQSEYKVLSLDQWVGFLRFTQEVAADCSNYDENTAWPLLLDNYVEWRRREDAGGGAPMEES</sequence>
<dbReference type="Gene3D" id="1.10.238.200">
    <property type="entry name" value="Cullin, PONY binding domain"/>
    <property type="match status" value="1"/>
</dbReference>
<comment type="caution">
    <text evidence="3">The sequence shown here is derived from an EMBL/GenBank/DDBJ whole genome shotgun (WGS) entry which is preliminary data.</text>
</comment>
<reference evidence="3 4" key="1">
    <citation type="journal article" date="2024" name="Nat. Commun.">
        <title>Phylogenomics reveals the evolutionary origins of lichenization in chlorophyte algae.</title>
        <authorList>
            <person name="Puginier C."/>
            <person name="Libourel C."/>
            <person name="Otte J."/>
            <person name="Skaloud P."/>
            <person name="Haon M."/>
            <person name="Grisel S."/>
            <person name="Petersen M."/>
            <person name="Berrin J.G."/>
            <person name="Delaux P.M."/>
            <person name="Dal Grande F."/>
            <person name="Keller J."/>
        </authorList>
    </citation>
    <scope>NUCLEOTIDE SEQUENCE [LARGE SCALE GENOMIC DNA]</scope>
    <source>
        <strain evidence="3 4">SAG 245.80</strain>
    </source>
</reference>
<dbReference type="Gene3D" id="1.10.238.10">
    <property type="entry name" value="EF-hand"/>
    <property type="match status" value="1"/>
</dbReference>
<dbReference type="PANTHER" id="PTHR12281">
    <property type="entry name" value="RP42 RELATED"/>
    <property type="match status" value="1"/>
</dbReference>
<evidence type="ECO:0000259" key="2">
    <source>
        <dbReference type="PROSITE" id="PS51229"/>
    </source>
</evidence>
<dbReference type="InterPro" id="IPR005176">
    <property type="entry name" value="PONY_dom"/>
</dbReference>
<evidence type="ECO:0000313" key="4">
    <source>
        <dbReference type="Proteomes" id="UP001445335"/>
    </source>
</evidence>
<dbReference type="Proteomes" id="UP001445335">
    <property type="component" value="Unassembled WGS sequence"/>
</dbReference>
<dbReference type="InterPro" id="IPR042460">
    <property type="entry name" value="DCN1-like_PONY"/>
</dbReference>
<dbReference type="GO" id="GO:0045116">
    <property type="term" value="P:protein neddylation"/>
    <property type="evidence" value="ECO:0007669"/>
    <property type="project" value="TreeGrafter"/>
</dbReference>